<feature type="compositionally biased region" description="Basic residues" evidence="1">
    <location>
        <begin position="1"/>
        <end position="18"/>
    </location>
</feature>
<protein>
    <submittedName>
        <fullName evidence="2">Uncharacterized protein</fullName>
    </submittedName>
</protein>
<name>A0A3S3RP45_9BACT</name>
<evidence type="ECO:0000256" key="1">
    <source>
        <dbReference type="SAM" id="MobiDB-lite"/>
    </source>
</evidence>
<accession>A0A3S3RP45</accession>
<gene>
    <name evidence="2" type="ORF">H206_03767</name>
</gene>
<organism evidence="2 3">
    <name type="scientific">Candidatus Electrothrix aarhusensis</name>
    <dbReference type="NCBI Taxonomy" id="1859131"/>
    <lineage>
        <taxon>Bacteria</taxon>
        <taxon>Pseudomonadati</taxon>
        <taxon>Thermodesulfobacteriota</taxon>
        <taxon>Desulfobulbia</taxon>
        <taxon>Desulfobulbales</taxon>
        <taxon>Desulfobulbaceae</taxon>
        <taxon>Candidatus Electrothrix</taxon>
    </lineage>
</organism>
<sequence length="211" mass="24626">MVKARKKLTPAQKRAKKKAKEERQKKYMWVFMNGKQVRVKRPEPKDEFDSEEFIRNNADPIWLHQNGMWEYMEQEQDEEMKPFIYNYCGRWKDSEGNVLIIEPVNDSQVHVTYIRAGEDGPLLRPWLDNLPAAKMIGGCDPEDWDASFKIELSKPGDGFCLSLDFHFGTGDYNTVGPSIIRYEKDSHFDKYSYLFGKLSPYKQDSNSGNAH</sequence>
<evidence type="ECO:0000313" key="2">
    <source>
        <dbReference type="EMBL" id="RWX44428.1"/>
    </source>
</evidence>
<dbReference type="Proteomes" id="UP000287853">
    <property type="component" value="Unassembled WGS sequence"/>
</dbReference>
<proteinExistence type="predicted"/>
<comment type="caution">
    <text evidence="2">The sequence shown here is derived from an EMBL/GenBank/DDBJ whole genome shotgun (WGS) entry which is preliminary data.</text>
</comment>
<dbReference type="EMBL" id="MTKO01000095">
    <property type="protein sequence ID" value="RWX44428.1"/>
    <property type="molecule type" value="Genomic_DNA"/>
</dbReference>
<dbReference type="AlphaFoldDB" id="A0A3S3RP45"/>
<evidence type="ECO:0000313" key="3">
    <source>
        <dbReference type="Proteomes" id="UP000287853"/>
    </source>
</evidence>
<reference evidence="2 3" key="1">
    <citation type="submission" date="2017-01" db="EMBL/GenBank/DDBJ databases">
        <title>The cable genome- insights into the physiology and evolution of filamentous bacteria capable of sulfide oxidation via long distance electron transfer.</title>
        <authorList>
            <person name="Schreiber L."/>
            <person name="Bjerg J.T."/>
            <person name="Boggild A."/>
            <person name="Van De Vossenberg J."/>
            <person name="Meysman F."/>
            <person name="Nielsen L.P."/>
            <person name="Schramm A."/>
            <person name="Kjeldsen K.U."/>
        </authorList>
    </citation>
    <scope>NUCLEOTIDE SEQUENCE [LARGE SCALE GENOMIC DNA]</scope>
    <source>
        <strain evidence="2">MCF</strain>
    </source>
</reference>
<feature type="region of interest" description="Disordered" evidence="1">
    <location>
        <begin position="1"/>
        <end position="23"/>
    </location>
</feature>
<keyword evidence="3" id="KW-1185">Reference proteome</keyword>